<dbReference type="Pfam" id="PF01370">
    <property type="entry name" value="Epimerase"/>
    <property type="match status" value="1"/>
</dbReference>
<reference evidence="3 4" key="1">
    <citation type="journal article" date="2020" name="Harmful Algae">
        <title>Molecular and morphological characterization of a novel dihydroanatoxin-a producing Microcoleus species (cyanobacteria) from the Russian River, California, USA.</title>
        <authorList>
            <person name="Conklin K.Y."/>
            <person name="Stancheva R."/>
            <person name="Otten T.G."/>
            <person name="Fadness R."/>
            <person name="Boyer G.L."/>
            <person name="Read B."/>
            <person name="Zhang X."/>
            <person name="Sheath R.G."/>
        </authorList>
    </citation>
    <scope>NUCLEOTIDE SEQUENCE [LARGE SCALE GENOMIC DNA]</scope>
    <source>
        <strain evidence="3 4">PTRS2</strain>
    </source>
</reference>
<dbReference type="EMBL" id="JBBLXS010000094">
    <property type="protein sequence ID" value="MEK0185097.1"/>
    <property type="molecule type" value="Genomic_DNA"/>
</dbReference>
<dbReference type="InterPro" id="IPR001509">
    <property type="entry name" value="Epimerase_deHydtase"/>
</dbReference>
<dbReference type="Gene3D" id="3.40.50.720">
    <property type="entry name" value="NAD(P)-binding Rossmann-like Domain"/>
    <property type="match status" value="1"/>
</dbReference>
<gene>
    <name evidence="3" type="ORF">WMG39_09520</name>
</gene>
<name>A0ABU8YL52_9CYAN</name>
<dbReference type="PANTHER" id="PTHR43000">
    <property type="entry name" value="DTDP-D-GLUCOSE 4,6-DEHYDRATASE-RELATED"/>
    <property type="match status" value="1"/>
</dbReference>
<dbReference type="InterPro" id="IPR036291">
    <property type="entry name" value="NAD(P)-bd_dom_sf"/>
</dbReference>
<dbReference type="SUPFAM" id="SSF51735">
    <property type="entry name" value="NAD(P)-binding Rossmann-fold domains"/>
    <property type="match status" value="1"/>
</dbReference>
<keyword evidence="4" id="KW-1185">Reference proteome</keyword>
<accession>A0ABU8YL52</accession>
<evidence type="ECO:0000313" key="4">
    <source>
        <dbReference type="Proteomes" id="UP001384579"/>
    </source>
</evidence>
<evidence type="ECO:0000256" key="1">
    <source>
        <dbReference type="ARBA" id="ARBA00007637"/>
    </source>
</evidence>
<evidence type="ECO:0000313" key="3">
    <source>
        <dbReference type="EMBL" id="MEK0185097.1"/>
    </source>
</evidence>
<feature type="domain" description="NAD-dependent epimerase/dehydratase" evidence="2">
    <location>
        <begin position="14"/>
        <end position="218"/>
    </location>
</feature>
<comment type="similarity">
    <text evidence="1">Belongs to the NAD(P)-dependent epimerase/dehydratase family.</text>
</comment>
<organism evidence="3 4">
    <name type="scientific">Microcoleus anatoxicus PTRS2</name>
    <dbReference type="NCBI Taxonomy" id="2705321"/>
    <lineage>
        <taxon>Bacteria</taxon>
        <taxon>Bacillati</taxon>
        <taxon>Cyanobacteriota</taxon>
        <taxon>Cyanophyceae</taxon>
        <taxon>Oscillatoriophycideae</taxon>
        <taxon>Oscillatoriales</taxon>
        <taxon>Microcoleaceae</taxon>
        <taxon>Microcoleus</taxon>
        <taxon>Microcoleus anatoxicus</taxon>
    </lineage>
</organism>
<sequence>MHNPSQSHQSIKTVLVTGATGFLGSHLVNKLLQYGHQVIILKRSFSNTQRINKVLSNLIVYNIDKCDLAQPFRDFSKIDAVIHTATIYGRKQETVTEVFEANTAFPLSLLKAATDFQIGTFLNTDTSVDKNLSFHSLSKKHFMEWGQHFAMLGKIRFVNIELEHIFGPGDDDGKFPIFLINKCLSNTTTLDLTAGEQQRDFIYIDDVVSAYVLVLEKAPQQVSFYQQYELGSGKTVSIREFVETVKKLTNSAIELKFGVLPYREYETMYSQANLGTLQALGWMPECPLEESLRQTIYWYQKNHGISN</sequence>
<proteinExistence type="inferred from homology"/>
<dbReference type="RefSeq" id="WP_340541413.1">
    <property type="nucleotide sequence ID" value="NZ_JBBLXS010000094.1"/>
</dbReference>
<protein>
    <submittedName>
        <fullName evidence="3">NAD-dependent epimerase/dehydratase family protein</fullName>
    </submittedName>
</protein>
<evidence type="ECO:0000259" key="2">
    <source>
        <dbReference type="Pfam" id="PF01370"/>
    </source>
</evidence>
<comment type="caution">
    <text evidence="3">The sequence shown here is derived from an EMBL/GenBank/DDBJ whole genome shotgun (WGS) entry which is preliminary data.</text>
</comment>
<dbReference type="Proteomes" id="UP001384579">
    <property type="component" value="Unassembled WGS sequence"/>
</dbReference>